<feature type="region of interest" description="Disordered" evidence="2">
    <location>
        <begin position="1"/>
        <end position="22"/>
    </location>
</feature>
<dbReference type="STRING" id="1838280.A6M21_08095"/>
<keyword evidence="1" id="KW-0175">Coiled coil</keyword>
<name>A0A1B7LFP7_9FIRM</name>
<sequence>MRRVVSLEPSQDKEKRVMPHMSTREKRLTVAFPAGHPVWSYPSGQRAARVREWIDLALRLEEHMARIEEKLDALTAAGVTVPSPAPKDPEKQKAKPRIDPAIFLGL</sequence>
<evidence type="ECO:0000256" key="1">
    <source>
        <dbReference type="SAM" id="Coils"/>
    </source>
</evidence>
<proteinExistence type="predicted"/>
<dbReference type="Proteomes" id="UP000078532">
    <property type="component" value="Unassembled WGS sequence"/>
</dbReference>
<keyword evidence="4" id="KW-1185">Reference proteome</keyword>
<feature type="compositionally biased region" description="Basic and acidic residues" evidence="2">
    <location>
        <begin position="10"/>
        <end position="22"/>
    </location>
</feature>
<comment type="caution">
    <text evidence="3">The sequence shown here is derived from an EMBL/GenBank/DDBJ whole genome shotgun (WGS) entry which is preliminary data.</text>
</comment>
<evidence type="ECO:0000313" key="4">
    <source>
        <dbReference type="Proteomes" id="UP000078532"/>
    </source>
</evidence>
<dbReference type="OrthoDB" id="1726628at2"/>
<feature type="region of interest" description="Disordered" evidence="2">
    <location>
        <begin position="78"/>
        <end position="106"/>
    </location>
</feature>
<feature type="compositionally biased region" description="Basic and acidic residues" evidence="2">
    <location>
        <begin position="87"/>
        <end position="98"/>
    </location>
</feature>
<evidence type="ECO:0000313" key="3">
    <source>
        <dbReference type="EMBL" id="OAT83485.1"/>
    </source>
</evidence>
<organism evidence="3 4">
    <name type="scientific">Desulfotomaculum copahuensis</name>
    <dbReference type="NCBI Taxonomy" id="1838280"/>
    <lineage>
        <taxon>Bacteria</taxon>
        <taxon>Bacillati</taxon>
        <taxon>Bacillota</taxon>
        <taxon>Clostridia</taxon>
        <taxon>Eubacteriales</taxon>
        <taxon>Desulfotomaculaceae</taxon>
        <taxon>Desulfotomaculum</taxon>
    </lineage>
</organism>
<dbReference type="EMBL" id="LYVF01000111">
    <property type="protein sequence ID" value="OAT83485.1"/>
    <property type="molecule type" value="Genomic_DNA"/>
</dbReference>
<dbReference type="AlphaFoldDB" id="A0A1B7LFP7"/>
<dbReference type="RefSeq" id="WP_066667495.1">
    <property type="nucleotide sequence ID" value="NZ_LYVF01000111.1"/>
</dbReference>
<feature type="coiled-coil region" evidence="1">
    <location>
        <begin position="50"/>
        <end position="77"/>
    </location>
</feature>
<gene>
    <name evidence="3" type="ORF">A6M21_08095</name>
</gene>
<reference evidence="3 4" key="1">
    <citation type="submission" date="2016-04" db="EMBL/GenBank/DDBJ databases">
        <authorList>
            <person name="Evans L.H."/>
            <person name="Alamgir A."/>
            <person name="Owens N."/>
            <person name="Weber N.D."/>
            <person name="Virtaneva K."/>
            <person name="Barbian K."/>
            <person name="Babar A."/>
            <person name="Rosenke K."/>
        </authorList>
    </citation>
    <scope>NUCLEOTIDE SEQUENCE [LARGE SCALE GENOMIC DNA]</scope>
    <source>
        <strain evidence="3 4">LMa1</strain>
    </source>
</reference>
<protein>
    <submittedName>
        <fullName evidence="3">Uncharacterized protein</fullName>
    </submittedName>
</protein>
<accession>A0A1B7LFP7</accession>
<evidence type="ECO:0000256" key="2">
    <source>
        <dbReference type="SAM" id="MobiDB-lite"/>
    </source>
</evidence>